<sequence length="140" mass="15102">MKNFALIRPQIRVIRGNNMAIIPNQTEKNIFIDTPQKQKDRKLAAIFIGAAFLAAGIIYFGFFSGPSASPGAGNAPAIINGLENVLTVKENQNNAILESLGQTTLANSIFSNKQLESLIFSDKLPIAVGVKGRDNPFAPF</sequence>
<dbReference type="EMBL" id="MHNF01000024">
    <property type="protein sequence ID" value="OGZ40869.1"/>
    <property type="molecule type" value="Genomic_DNA"/>
</dbReference>
<dbReference type="Proteomes" id="UP000177126">
    <property type="component" value="Unassembled WGS sequence"/>
</dbReference>
<evidence type="ECO:0000313" key="3">
    <source>
        <dbReference type="Proteomes" id="UP000177126"/>
    </source>
</evidence>
<protein>
    <submittedName>
        <fullName evidence="2">Uncharacterized protein</fullName>
    </submittedName>
</protein>
<keyword evidence="1" id="KW-0472">Membrane</keyword>
<organism evidence="2 3">
    <name type="scientific">Candidatus Portnoybacteria bacterium RIFCSPLOWO2_02_FULL_39_11</name>
    <dbReference type="NCBI Taxonomy" id="1802001"/>
    <lineage>
        <taxon>Bacteria</taxon>
        <taxon>Candidatus Portnoyibacteriota</taxon>
    </lineage>
</organism>
<reference evidence="2 3" key="1">
    <citation type="journal article" date="2016" name="Nat. Commun.">
        <title>Thousands of microbial genomes shed light on interconnected biogeochemical processes in an aquifer system.</title>
        <authorList>
            <person name="Anantharaman K."/>
            <person name="Brown C.T."/>
            <person name="Hug L.A."/>
            <person name="Sharon I."/>
            <person name="Castelle C.J."/>
            <person name="Probst A.J."/>
            <person name="Thomas B.C."/>
            <person name="Singh A."/>
            <person name="Wilkins M.J."/>
            <person name="Karaoz U."/>
            <person name="Brodie E.L."/>
            <person name="Williams K.H."/>
            <person name="Hubbard S.S."/>
            <person name="Banfield J.F."/>
        </authorList>
    </citation>
    <scope>NUCLEOTIDE SEQUENCE [LARGE SCALE GENOMIC DNA]</scope>
</reference>
<gene>
    <name evidence="2" type="ORF">A3B04_03795</name>
</gene>
<evidence type="ECO:0000256" key="1">
    <source>
        <dbReference type="SAM" id="Phobius"/>
    </source>
</evidence>
<accession>A0A1G2FS12</accession>
<dbReference type="AlphaFoldDB" id="A0A1G2FS12"/>
<comment type="caution">
    <text evidence="2">The sequence shown here is derived from an EMBL/GenBank/DDBJ whole genome shotgun (WGS) entry which is preliminary data.</text>
</comment>
<name>A0A1G2FS12_9BACT</name>
<proteinExistence type="predicted"/>
<keyword evidence="1" id="KW-1133">Transmembrane helix</keyword>
<evidence type="ECO:0000313" key="2">
    <source>
        <dbReference type="EMBL" id="OGZ40869.1"/>
    </source>
</evidence>
<feature type="transmembrane region" description="Helical" evidence="1">
    <location>
        <begin position="43"/>
        <end position="62"/>
    </location>
</feature>
<keyword evidence="1" id="KW-0812">Transmembrane</keyword>